<dbReference type="EMBL" id="JAIMJA010000002">
    <property type="protein sequence ID" value="MCE2593599.1"/>
    <property type="molecule type" value="Genomic_DNA"/>
</dbReference>
<protein>
    <recommendedName>
        <fullName evidence="15">DNA polymerase IV</fullName>
        <shortName evidence="15">Pol IV</shortName>
        <ecNumber evidence="15">2.7.7.7</ecNumber>
    </recommendedName>
</protein>
<dbReference type="EC" id="2.7.7.7" evidence="15"/>
<dbReference type="CDD" id="cd03586">
    <property type="entry name" value="PolY_Pol_IV_kappa"/>
    <property type="match status" value="1"/>
</dbReference>
<comment type="subcellular location">
    <subcellularLocation>
        <location evidence="1 15">Cytoplasm</location>
    </subcellularLocation>
</comment>
<evidence type="ECO:0000256" key="7">
    <source>
        <dbReference type="ARBA" id="ARBA00022705"/>
    </source>
</evidence>
<evidence type="ECO:0000256" key="1">
    <source>
        <dbReference type="ARBA" id="ARBA00004496"/>
    </source>
</evidence>
<proteinExistence type="inferred from homology"/>
<feature type="active site" evidence="15">
    <location>
        <position position="105"/>
    </location>
</feature>
<keyword evidence="7 15" id="KW-0235">DNA replication</keyword>
<sequence length="354" mass="39173">MQRKIIHVDMDCFYAAVEMRDNPALKTLPIAIGGAASRRGVLSTCNYIARKYGVRSAMPTHKALQLCPELVILPGRMEAYKAASQHIQQIFHRYTDIIEPLSLDEAYLDVSESLLFSGSATYIAQDIRRAIAEETGLTASAGVAPCKFIAKVASDENKPNGLCVITPAEVDGFVASMPLEKIPGVGKVTLEKLHQLGLHTCKDVQGYAKESILTQFGKFGRVLLDRSHGIDNREVVVDRARKSVGVERTLSHNIKQVGECEAVLSDLYKELLRRVARVGAHDKIRSLAVKMKFADFQLRSAEQRVQQLEPSCYQPLLHQLLEKSQGRGIRLLGLSAQLQQDEVMEAAAKQLKLI</sequence>
<evidence type="ECO:0000259" key="16">
    <source>
        <dbReference type="PROSITE" id="PS50173"/>
    </source>
</evidence>
<keyword evidence="3 15" id="KW-0515">Mutator protein</keyword>
<evidence type="ECO:0000313" key="17">
    <source>
        <dbReference type="EMBL" id="MCE2593599.1"/>
    </source>
</evidence>
<evidence type="ECO:0000313" key="18">
    <source>
        <dbReference type="Proteomes" id="UP001201273"/>
    </source>
</evidence>
<evidence type="ECO:0000256" key="9">
    <source>
        <dbReference type="ARBA" id="ARBA00022763"/>
    </source>
</evidence>
<evidence type="ECO:0000256" key="11">
    <source>
        <dbReference type="ARBA" id="ARBA00022932"/>
    </source>
</evidence>
<evidence type="ECO:0000256" key="6">
    <source>
        <dbReference type="ARBA" id="ARBA00022695"/>
    </source>
</evidence>
<keyword evidence="12 15" id="KW-0238">DNA-binding</keyword>
<evidence type="ECO:0000256" key="5">
    <source>
        <dbReference type="ARBA" id="ARBA00022679"/>
    </source>
</evidence>
<keyword evidence="4 15" id="KW-0963">Cytoplasm</keyword>
<keyword evidence="5 15" id="KW-0808">Transferase</keyword>
<dbReference type="Gene3D" id="3.40.1170.60">
    <property type="match status" value="1"/>
</dbReference>
<dbReference type="Pfam" id="PF00817">
    <property type="entry name" value="IMS"/>
    <property type="match status" value="1"/>
</dbReference>
<evidence type="ECO:0000256" key="2">
    <source>
        <dbReference type="ARBA" id="ARBA00010945"/>
    </source>
</evidence>
<feature type="domain" description="UmuC" evidence="16">
    <location>
        <begin position="5"/>
        <end position="186"/>
    </location>
</feature>
<dbReference type="PROSITE" id="PS50173">
    <property type="entry name" value="UMUC"/>
    <property type="match status" value="1"/>
</dbReference>
<evidence type="ECO:0000256" key="13">
    <source>
        <dbReference type="ARBA" id="ARBA00023204"/>
    </source>
</evidence>
<keyword evidence="13 15" id="KW-0234">DNA repair</keyword>
<dbReference type="SUPFAM" id="SSF56672">
    <property type="entry name" value="DNA/RNA polymerases"/>
    <property type="match status" value="1"/>
</dbReference>
<dbReference type="Pfam" id="PF11799">
    <property type="entry name" value="IMS_C"/>
    <property type="match status" value="1"/>
</dbReference>
<dbReference type="Proteomes" id="UP001201273">
    <property type="component" value="Unassembled WGS sequence"/>
</dbReference>
<dbReference type="PANTHER" id="PTHR11076:SF33">
    <property type="entry name" value="DNA POLYMERASE KAPPA"/>
    <property type="match status" value="1"/>
</dbReference>
<evidence type="ECO:0000256" key="14">
    <source>
        <dbReference type="ARBA" id="ARBA00049244"/>
    </source>
</evidence>
<feature type="binding site" evidence="15">
    <location>
        <position position="9"/>
    </location>
    <ligand>
        <name>Mg(2+)</name>
        <dbReference type="ChEBI" id="CHEBI:18420"/>
    </ligand>
</feature>
<keyword evidence="6 15" id="KW-0548">Nucleotidyltransferase</keyword>
<dbReference type="Pfam" id="PF21999">
    <property type="entry name" value="IMS_HHH_1"/>
    <property type="match status" value="1"/>
</dbReference>
<keyword evidence="18" id="KW-1185">Reference proteome</keyword>
<keyword evidence="11 15" id="KW-0239">DNA-directed DNA polymerase</keyword>
<dbReference type="Gene3D" id="1.10.150.20">
    <property type="entry name" value="5' to 3' exonuclease, C-terminal subdomain"/>
    <property type="match status" value="1"/>
</dbReference>
<dbReference type="InterPro" id="IPR053848">
    <property type="entry name" value="IMS_HHH_1"/>
</dbReference>
<accession>A0ABS8W714</accession>
<organism evidence="17 18">
    <name type="scientific">Motilimonas cestriensis</name>
    <dbReference type="NCBI Taxonomy" id="2742685"/>
    <lineage>
        <taxon>Bacteria</taxon>
        <taxon>Pseudomonadati</taxon>
        <taxon>Pseudomonadota</taxon>
        <taxon>Gammaproteobacteria</taxon>
        <taxon>Alteromonadales</taxon>
        <taxon>Alteromonadales genera incertae sedis</taxon>
        <taxon>Motilimonas</taxon>
    </lineage>
</organism>
<dbReference type="InterPro" id="IPR050116">
    <property type="entry name" value="DNA_polymerase-Y"/>
</dbReference>
<comment type="subunit">
    <text evidence="15">Monomer.</text>
</comment>
<evidence type="ECO:0000256" key="8">
    <source>
        <dbReference type="ARBA" id="ARBA00022723"/>
    </source>
</evidence>
<dbReference type="HAMAP" id="MF_01113">
    <property type="entry name" value="DNApol_IV"/>
    <property type="match status" value="1"/>
</dbReference>
<dbReference type="GO" id="GO:0003887">
    <property type="term" value="F:DNA-directed DNA polymerase activity"/>
    <property type="evidence" value="ECO:0007669"/>
    <property type="project" value="UniProtKB-EC"/>
</dbReference>
<comment type="similarity">
    <text evidence="2 15">Belongs to the DNA polymerase type-Y family.</text>
</comment>
<gene>
    <name evidence="15 17" type="primary">dinB</name>
    <name evidence="17" type="ORF">K6Y31_02080</name>
</gene>
<dbReference type="InterPro" id="IPR043128">
    <property type="entry name" value="Rev_trsase/Diguanyl_cyclase"/>
</dbReference>
<feature type="binding site" evidence="15">
    <location>
        <position position="104"/>
    </location>
    <ligand>
        <name>Mg(2+)</name>
        <dbReference type="ChEBI" id="CHEBI:18420"/>
    </ligand>
</feature>
<dbReference type="InterPro" id="IPR001126">
    <property type="entry name" value="UmuC"/>
</dbReference>
<comment type="caution">
    <text evidence="17">The sequence shown here is derived from an EMBL/GenBank/DDBJ whole genome shotgun (WGS) entry which is preliminary data.</text>
</comment>
<dbReference type="InterPro" id="IPR017961">
    <property type="entry name" value="DNA_pol_Y-fam_little_finger"/>
</dbReference>
<evidence type="ECO:0000256" key="4">
    <source>
        <dbReference type="ARBA" id="ARBA00022490"/>
    </source>
</evidence>
<keyword evidence="9 15" id="KW-0227">DNA damage</keyword>
<evidence type="ECO:0000256" key="10">
    <source>
        <dbReference type="ARBA" id="ARBA00022842"/>
    </source>
</evidence>
<dbReference type="SUPFAM" id="SSF100879">
    <property type="entry name" value="Lesion bypass DNA polymerase (Y-family), little finger domain"/>
    <property type="match status" value="1"/>
</dbReference>
<dbReference type="InterPro" id="IPR043502">
    <property type="entry name" value="DNA/RNA_pol_sf"/>
</dbReference>
<dbReference type="NCBIfam" id="NF002677">
    <property type="entry name" value="PRK02406.1"/>
    <property type="match status" value="1"/>
</dbReference>
<dbReference type="InterPro" id="IPR036775">
    <property type="entry name" value="DNA_pol_Y-fam_lit_finger_sf"/>
</dbReference>
<dbReference type="InterPro" id="IPR022880">
    <property type="entry name" value="DNApol_IV"/>
</dbReference>
<comment type="function">
    <text evidence="15">Poorly processive, error-prone DNA polymerase involved in untargeted mutagenesis. Copies undamaged DNA at stalled replication forks, which arise in vivo from mismatched or misaligned primer ends. These misaligned primers can be extended by PolIV. Exhibits no 3'-5' exonuclease (proofreading) activity. May be involved in translesional synthesis, in conjunction with the beta clamp from PolIII.</text>
</comment>
<name>A0ABS8W714_9GAMM</name>
<keyword evidence="10 15" id="KW-0460">Magnesium</keyword>
<reference evidence="17 18" key="1">
    <citation type="journal article" date="2022" name="Environ. Microbiol. Rep.">
        <title>Eco-phylogenetic analyses reveal divergent evolution of vitamin B12 metabolism in the marine bacterial family 'Psychromonadaceae'.</title>
        <authorList>
            <person name="Jin X."/>
            <person name="Yang Y."/>
            <person name="Cao H."/>
            <person name="Gao B."/>
            <person name="Zhao Z."/>
        </authorList>
    </citation>
    <scope>NUCLEOTIDE SEQUENCE [LARGE SCALE GENOMIC DNA]</scope>
    <source>
        <strain evidence="17 18">MKS20</strain>
    </source>
</reference>
<evidence type="ECO:0000256" key="3">
    <source>
        <dbReference type="ARBA" id="ARBA00022457"/>
    </source>
</evidence>
<dbReference type="Gene3D" id="3.30.70.270">
    <property type="match status" value="1"/>
</dbReference>
<comment type="cofactor">
    <cofactor evidence="15">
        <name>Mg(2+)</name>
        <dbReference type="ChEBI" id="CHEBI:18420"/>
    </cofactor>
    <text evidence="15">Binds 2 magnesium ions per subunit.</text>
</comment>
<comment type="catalytic activity">
    <reaction evidence="14 15">
        <text>DNA(n) + a 2'-deoxyribonucleoside 5'-triphosphate = DNA(n+1) + diphosphate</text>
        <dbReference type="Rhea" id="RHEA:22508"/>
        <dbReference type="Rhea" id="RHEA-COMP:17339"/>
        <dbReference type="Rhea" id="RHEA-COMP:17340"/>
        <dbReference type="ChEBI" id="CHEBI:33019"/>
        <dbReference type="ChEBI" id="CHEBI:61560"/>
        <dbReference type="ChEBI" id="CHEBI:173112"/>
        <dbReference type="EC" id="2.7.7.7"/>
    </reaction>
</comment>
<keyword evidence="8 15" id="KW-0479">Metal-binding</keyword>
<dbReference type="Gene3D" id="3.30.1490.100">
    <property type="entry name" value="DNA polymerase, Y-family, little finger domain"/>
    <property type="match status" value="1"/>
</dbReference>
<dbReference type="PANTHER" id="PTHR11076">
    <property type="entry name" value="DNA REPAIR POLYMERASE UMUC / TRANSFERASE FAMILY MEMBER"/>
    <property type="match status" value="1"/>
</dbReference>
<feature type="site" description="Substrate discrimination" evidence="15">
    <location>
        <position position="14"/>
    </location>
</feature>
<evidence type="ECO:0000256" key="15">
    <source>
        <dbReference type="HAMAP-Rule" id="MF_01113"/>
    </source>
</evidence>
<evidence type="ECO:0000256" key="12">
    <source>
        <dbReference type="ARBA" id="ARBA00023125"/>
    </source>
</evidence>